<proteinExistence type="predicted"/>
<organism evidence="1">
    <name type="scientific">marine metagenome</name>
    <dbReference type="NCBI Taxonomy" id="408172"/>
    <lineage>
        <taxon>unclassified sequences</taxon>
        <taxon>metagenomes</taxon>
        <taxon>ecological metagenomes</taxon>
    </lineage>
</organism>
<name>A0A382EA77_9ZZZZ</name>
<sequence length="104" mass="11875">VPRRSLHRYFDPRPINWLSQLIQSQNTHRTLVAQFVIENGRGDHPERPGLRISDVLIGSRNWSVQTEHVDVGTSLWLVVDDHFVGLSKPSVLLQGYTETWGYGA</sequence>
<dbReference type="EMBL" id="UINC01043342">
    <property type="protein sequence ID" value="SVB47242.1"/>
    <property type="molecule type" value="Genomic_DNA"/>
</dbReference>
<dbReference type="AlphaFoldDB" id="A0A382EA77"/>
<protein>
    <submittedName>
        <fullName evidence="1">Uncharacterized protein</fullName>
    </submittedName>
</protein>
<reference evidence="1" key="1">
    <citation type="submission" date="2018-05" db="EMBL/GenBank/DDBJ databases">
        <authorList>
            <person name="Lanie J.A."/>
            <person name="Ng W.-L."/>
            <person name="Kazmierczak K.M."/>
            <person name="Andrzejewski T.M."/>
            <person name="Davidsen T.M."/>
            <person name="Wayne K.J."/>
            <person name="Tettelin H."/>
            <person name="Glass J.I."/>
            <person name="Rusch D."/>
            <person name="Podicherti R."/>
            <person name="Tsui H.-C.T."/>
            <person name="Winkler M.E."/>
        </authorList>
    </citation>
    <scope>NUCLEOTIDE SEQUENCE</scope>
</reference>
<feature type="non-terminal residue" evidence="1">
    <location>
        <position position="1"/>
    </location>
</feature>
<accession>A0A382EA77</accession>
<gene>
    <name evidence="1" type="ORF">METZ01_LOCUS200096</name>
</gene>
<evidence type="ECO:0000313" key="1">
    <source>
        <dbReference type="EMBL" id="SVB47242.1"/>
    </source>
</evidence>